<dbReference type="SUPFAM" id="SSF109854">
    <property type="entry name" value="DinB/YfiT-like putative metalloenzymes"/>
    <property type="match status" value="1"/>
</dbReference>
<protein>
    <submittedName>
        <fullName evidence="2">DinB family protein</fullName>
    </submittedName>
</protein>
<dbReference type="AlphaFoldDB" id="A0A4R3KLQ7"/>
<dbReference type="InterPro" id="IPR034660">
    <property type="entry name" value="DinB/YfiT-like"/>
</dbReference>
<feature type="domain" description="DinB-like" evidence="1">
    <location>
        <begin position="9"/>
        <end position="160"/>
    </location>
</feature>
<gene>
    <name evidence="2" type="ORF">EDD80_11614</name>
</gene>
<proteinExistence type="predicted"/>
<organism evidence="2 3">
    <name type="scientific">Anseongella ginsenosidimutans</name>
    <dbReference type="NCBI Taxonomy" id="496056"/>
    <lineage>
        <taxon>Bacteria</taxon>
        <taxon>Pseudomonadati</taxon>
        <taxon>Bacteroidota</taxon>
        <taxon>Sphingobacteriia</taxon>
        <taxon>Sphingobacteriales</taxon>
        <taxon>Sphingobacteriaceae</taxon>
        <taxon>Anseongella</taxon>
    </lineage>
</organism>
<dbReference type="RefSeq" id="WP_132130530.1">
    <property type="nucleotide sequence ID" value="NZ_CP042432.1"/>
</dbReference>
<dbReference type="Pfam" id="PF12867">
    <property type="entry name" value="DinB_2"/>
    <property type="match status" value="1"/>
</dbReference>
<evidence type="ECO:0000313" key="3">
    <source>
        <dbReference type="Proteomes" id="UP000295807"/>
    </source>
</evidence>
<reference evidence="2 3" key="1">
    <citation type="submission" date="2019-03" db="EMBL/GenBank/DDBJ databases">
        <title>Genomic Encyclopedia of Type Strains, Phase IV (KMG-IV): sequencing the most valuable type-strain genomes for metagenomic binning, comparative biology and taxonomic classification.</title>
        <authorList>
            <person name="Goeker M."/>
        </authorList>
    </citation>
    <scope>NUCLEOTIDE SEQUENCE [LARGE SCALE GENOMIC DNA]</scope>
    <source>
        <strain evidence="2 3">DSM 21100</strain>
    </source>
</reference>
<name>A0A4R3KLQ7_9SPHI</name>
<dbReference type="InterPro" id="IPR024775">
    <property type="entry name" value="DinB-like"/>
</dbReference>
<dbReference type="OrthoDB" id="679284at2"/>
<dbReference type="EMBL" id="SMAD01000016">
    <property type="protein sequence ID" value="TCS84922.1"/>
    <property type="molecule type" value="Genomic_DNA"/>
</dbReference>
<accession>A0A4R3KLQ7</accession>
<dbReference type="Gene3D" id="1.20.120.450">
    <property type="entry name" value="dinb family like domain"/>
    <property type="match status" value="1"/>
</dbReference>
<keyword evidence="3" id="KW-1185">Reference proteome</keyword>
<evidence type="ECO:0000259" key="1">
    <source>
        <dbReference type="Pfam" id="PF12867"/>
    </source>
</evidence>
<sequence>MKNSDLYLQLEETLLAFPETLGAFRPEELDLVPFEGSWTPGQVAEHMILANSGFLELIRGACMDTQRKPDEMVDGIRTTFLDFSTKMKSPDFVLPVKEVHEKRAQLDALATIKQRVLEAVREEDLTKTCTSFSLPVLGYVTRLEAFNFVLYHTQRHIHQLKNIRRSLS</sequence>
<comment type="caution">
    <text evidence="2">The sequence shown here is derived from an EMBL/GenBank/DDBJ whole genome shotgun (WGS) entry which is preliminary data.</text>
</comment>
<evidence type="ECO:0000313" key="2">
    <source>
        <dbReference type="EMBL" id="TCS84922.1"/>
    </source>
</evidence>
<dbReference type="Proteomes" id="UP000295807">
    <property type="component" value="Unassembled WGS sequence"/>
</dbReference>